<reference evidence="2 3" key="1">
    <citation type="journal article" date="2019" name="Appl. Environ. Microbiol.">
        <title>Clostridium scindens ATCC 35704: integration of nutritional requirements, the complete genome sequence, and global transcriptional responses to bile acids.</title>
        <authorList>
            <person name="Devendran S."/>
            <person name="Shrestha R."/>
            <person name="Alves J.M.P."/>
            <person name="Wolf P.G."/>
            <person name="Ly L."/>
            <person name="Hernandez A.G."/>
            <person name="Mendez-Garcia C."/>
            <person name="Inboden A."/>
            <person name="Wiley J."/>
            <person name="Paul O."/>
            <person name="Allen A."/>
            <person name="Springer E."/>
            <person name="Wright C.L."/>
            <person name="Fields C.J."/>
            <person name="Daniel S.L."/>
            <person name="Ridlon J.M."/>
        </authorList>
    </citation>
    <scope>NUCLEOTIDE SEQUENCE [LARGE SCALE GENOMIC DNA]</scope>
    <source>
        <strain evidence="2 3">ATCC 35704</strain>
    </source>
</reference>
<dbReference type="AlphaFoldDB" id="A0A494WE99"/>
<feature type="transmembrane region" description="Helical" evidence="1">
    <location>
        <begin position="224"/>
        <end position="243"/>
    </location>
</feature>
<feature type="transmembrane region" description="Helical" evidence="1">
    <location>
        <begin position="103"/>
        <end position="123"/>
    </location>
</feature>
<evidence type="ECO:0000313" key="3">
    <source>
        <dbReference type="Proteomes" id="UP000289664"/>
    </source>
</evidence>
<evidence type="ECO:0000256" key="1">
    <source>
        <dbReference type="SAM" id="Phobius"/>
    </source>
</evidence>
<gene>
    <name evidence="2" type="ORF">HDCHBGLK_00167</name>
</gene>
<proteinExistence type="predicted"/>
<dbReference type="NCBIfam" id="NF037962">
    <property type="entry name" value="arsenic_eff"/>
    <property type="match status" value="1"/>
</dbReference>
<feature type="transmembrane region" description="Helical" evidence="1">
    <location>
        <begin position="192"/>
        <end position="218"/>
    </location>
</feature>
<dbReference type="InterPro" id="IPR021552">
    <property type="entry name" value="ArsP_2"/>
</dbReference>
<keyword evidence="1" id="KW-0812">Transmembrane</keyword>
<feature type="transmembrane region" description="Helical" evidence="1">
    <location>
        <begin position="63"/>
        <end position="82"/>
    </location>
</feature>
<evidence type="ECO:0000313" key="2">
    <source>
        <dbReference type="EMBL" id="QBF72822.1"/>
    </source>
</evidence>
<name>A0A494WE99_CLOS5</name>
<dbReference type="Proteomes" id="UP000289664">
    <property type="component" value="Chromosome"/>
</dbReference>
<keyword evidence="1" id="KW-0472">Membrane</keyword>
<dbReference type="EMBL" id="CP036170">
    <property type="protein sequence ID" value="QBF72822.1"/>
    <property type="molecule type" value="Genomic_DNA"/>
</dbReference>
<organism evidence="2 3">
    <name type="scientific">Clostridium scindens (strain ATCC 35704 / DSM 5676 / VPI 13733 / 19)</name>
    <dbReference type="NCBI Taxonomy" id="411468"/>
    <lineage>
        <taxon>Bacteria</taxon>
        <taxon>Bacillati</taxon>
        <taxon>Bacillota</taxon>
        <taxon>Clostridia</taxon>
        <taxon>Lachnospirales</taxon>
        <taxon>Lachnospiraceae</taxon>
    </lineage>
</organism>
<dbReference type="KEGG" id="csci:HDCHBGLK_00167"/>
<feature type="transmembrane region" description="Helical" evidence="1">
    <location>
        <begin position="160"/>
        <end position="180"/>
    </location>
</feature>
<feature type="transmembrane region" description="Helical" evidence="1">
    <location>
        <begin position="255"/>
        <end position="274"/>
    </location>
</feature>
<sequence>MDTTFDCLKMLPFLFVAFILIEALEHYSSDFTAKALAKVGKAGPVVGAVAGCVPQCGFSVMAANLYAGGIISVGTLLSVFIATSDEAVLIIMSNPERIREVGVLLAAKVIIAVTAGYIIDIFFRNQIATVKESGNLCKDCGCDEEDAGIWKPVWHHTIRIFIYLFIFTGILNLCIEIFGIEQLSKFLLGNTIFQPVIAAIIGLIPNCAASVILTQLYLNGAISFASVIAGLCTGAGVGLVVLFKMNRNRRENLKIVGVLFLVAVAAGMIIAGVAGR</sequence>
<accession>A0A494WE99</accession>
<keyword evidence="3" id="KW-1185">Reference proteome</keyword>
<keyword evidence="1" id="KW-1133">Transmembrane helix</keyword>
<dbReference type="Pfam" id="PF11449">
    <property type="entry name" value="ArsP_2"/>
    <property type="match status" value="2"/>
</dbReference>
<feature type="transmembrane region" description="Helical" evidence="1">
    <location>
        <begin position="7"/>
        <end position="24"/>
    </location>
</feature>
<protein>
    <recommendedName>
        <fullName evidence="4">Arsenic efflux protein</fullName>
    </recommendedName>
</protein>
<evidence type="ECO:0008006" key="4">
    <source>
        <dbReference type="Google" id="ProtNLM"/>
    </source>
</evidence>